<dbReference type="InterPro" id="IPR058922">
    <property type="entry name" value="WHD_DRP"/>
</dbReference>
<dbReference type="Gene3D" id="3.80.10.10">
    <property type="entry name" value="Ribonuclease Inhibitor"/>
    <property type="match status" value="1"/>
</dbReference>
<feature type="domain" description="NB-ARC" evidence="7">
    <location>
        <begin position="195"/>
        <end position="347"/>
    </location>
</feature>
<dbReference type="InterPro" id="IPR002182">
    <property type="entry name" value="NB-ARC"/>
</dbReference>
<dbReference type="Gene3D" id="1.10.8.430">
    <property type="entry name" value="Helical domain of apoptotic protease-activating factors"/>
    <property type="match status" value="1"/>
</dbReference>
<dbReference type="Pfam" id="PF23559">
    <property type="entry name" value="WHD_DRP"/>
    <property type="match status" value="1"/>
</dbReference>
<dbReference type="InterPro" id="IPR055414">
    <property type="entry name" value="LRR_R13L4/SHOC2-like"/>
</dbReference>
<dbReference type="SUPFAM" id="SSF52540">
    <property type="entry name" value="P-loop containing nucleoside triphosphate hydrolases"/>
    <property type="match status" value="1"/>
</dbReference>
<dbReference type="EMBL" id="LT934122">
    <property type="protein sequence ID" value="VAI63717.1"/>
    <property type="molecule type" value="Genomic_DNA"/>
</dbReference>
<feature type="domain" description="Disease resistance R13L4/SHOC-2-like LRR" evidence="10">
    <location>
        <begin position="561"/>
        <end position="716"/>
    </location>
</feature>
<evidence type="ECO:0000259" key="8">
    <source>
        <dbReference type="Pfam" id="PF18052"/>
    </source>
</evidence>
<evidence type="ECO:0000256" key="5">
    <source>
        <dbReference type="ARBA" id="ARBA00022821"/>
    </source>
</evidence>
<dbReference type="AlphaFoldDB" id="A0A9R0Z0A6"/>
<proteinExistence type="inferred from homology"/>
<evidence type="ECO:0000256" key="2">
    <source>
        <dbReference type="ARBA" id="ARBA00022614"/>
    </source>
</evidence>
<dbReference type="InterPro" id="IPR027417">
    <property type="entry name" value="P-loop_NTPase"/>
</dbReference>
<dbReference type="SUPFAM" id="SSF52058">
    <property type="entry name" value="L domain-like"/>
    <property type="match status" value="1"/>
</dbReference>
<reference evidence="11 12" key="1">
    <citation type="submission" date="2017-09" db="EMBL/GenBank/DDBJ databases">
        <authorList>
            <consortium name="International Durum Wheat Genome Sequencing Consortium (IDWGSC)"/>
            <person name="Milanesi L."/>
        </authorList>
    </citation>
    <scope>NUCLEOTIDE SEQUENCE [LARGE SCALE GENOMIC DNA]</scope>
    <source>
        <strain evidence="12">cv. Svevo</strain>
    </source>
</reference>
<organism evidence="11 12">
    <name type="scientific">Triticum turgidum subsp. durum</name>
    <name type="common">Durum wheat</name>
    <name type="synonym">Triticum durum</name>
    <dbReference type="NCBI Taxonomy" id="4567"/>
    <lineage>
        <taxon>Eukaryota</taxon>
        <taxon>Viridiplantae</taxon>
        <taxon>Streptophyta</taxon>
        <taxon>Embryophyta</taxon>
        <taxon>Tracheophyta</taxon>
        <taxon>Spermatophyta</taxon>
        <taxon>Magnoliopsida</taxon>
        <taxon>Liliopsida</taxon>
        <taxon>Poales</taxon>
        <taxon>Poaceae</taxon>
        <taxon>BOP clade</taxon>
        <taxon>Pooideae</taxon>
        <taxon>Triticodae</taxon>
        <taxon>Triticeae</taxon>
        <taxon>Triticinae</taxon>
        <taxon>Triticum</taxon>
    </lineage>
</organism>
<gene>
    <name evidence="11" type="ORF">TRITD_6Bv1G225150</name>
</gene>
<dbReference type="Proteomes" id="UP000324705">
    <property type="component" value="Chromosome 6B"/>
</dbReference>
<sequence length="881" mass="99860">MSMEAALVSVATGVLKPVLEKLATLLGNEYKRFKGVRKEIKSLSHELAAMEAFLLKMSDVEDPDVQDKVWMNEVRELSYDMEDAIDDFMQNVGDKDERPDGFIEKIKSSLGKLGKMKARRRIGREIQDLKKQILEVGERNERYKSREAFSKTINATVDPRALAIFEHASKLVGIDEPRAELIRLLTDDNGCATTQHQPKIVSITGPGGMGKTTLANQVYQKIKGQFDCCAFLSVSRSPDMMNILRTILSEVSGQRYSNTEEGSVQILITKINDFLLDKRYFVVVDDIWDMDTWDIIKCAFPATSSTSRIITTTRINNVAHSCLSSFNGLIYNISALGMVHSRQLFHRRLFKSDQDCPSHLQEISEQILKKCHGLPLAIIAISGLLANTKRTEDVWNQVKDSIGRALERNPSVEGMMKILSLSYFDLPPYLKTCLLYLSMYVEDSIIEKENLIQRWISEGFIYKEGRYTAYELGERCFNELLNRGLIQPGATNAYGIVQCCRVHDTILDFIIFKSIEENFVTLLGVPNPTIGKKSTIVRRLCVQGVEEGNSALLIADLVFSHVRSLTMVGGLLEIPSLEEFRHLRVLDLNYCSKLEDHHLENVVRLFQLRYLNLKGTKISKLPKQIGRLECLEVLDLRGTSVKQLPASIVNLGKLMHLLVDDNVQFPEGVAKMQALETLEYVNASIQPLEFLCGLGQLMNLRNLWLILDFEFYSDTEDTLKRMFLPYVPHVPTWVGSLRNLQRLYIEAVIVNHDHLCMLGALPSLLFLHLEDETESNEKLKISGEVGFRFLKIFIYGRFFEPVDLMFGTRSMPKLEKLELHEFRMVEANSLGFGIENLPCLTSVKCTAVAGDDGIVEAVKTAMERAASTHPNHPSLLFQRLR</sequence>
<dbReference type="GO" id="GO:0042742">
    <property type="term" value="P:defense response to bacterium"/>
    <property type="evidence" value="ECO:0007669"/>
    <property type="project" value="UniProtKB-ARBA"/>
</dbReference>
<evidence type="ECO:0008006" key="13">
    <source>
        <dbReference type="Google" id="ProtNLM"/>
    </source>
</evidence>
<dbReference type="InterPro" id="IPR044974">
    <property type="entry name" value="Disease_R_plants"/>
</dbReference>
<keyword evidence="5" id="KW-0611">Plant defense</keyword>
<comment type="similarity">
    <text evidence="1">Belongs to the disease resistance NB-LRR family.</text>
</comment>
<dbReference type="PANTHER" id="PTHR23155">
    <property type="entry name" value="DISEASE RESISTANCE PROTEIN RP"/>
    <property type="match status" value="1"/>
</dbReference>
<dbReference type="CDD" id="cd14798">
    <property type="entry name" value="RX-CC_like"/>
    <property type="match status" value="1"/>
</dbReference>
<dbReference type="InterPro" id="IPR036388">
    <property type="entry name" value="WH-like_DNA-bd_sf"/>
</dbReference>
<evidence type="ECO:0000256" key="1">
    <source>
        <dbReference type="ARBA" id="ARBA00008894"/>
    </source>
</evidence>
<dbReference type="Gene3D" id="1.10.10.10">
    <property type="entry name" value="Winged helix-like DNA-binding domain superfamily/Winged helix DNA-binding domain"/>
    <property type="match status" value="1"/>
</dbReference>
<feature type="domain" description="Disease resistance R13L4/SHOC-2-like LRR" evidence="10">
    <location>
        <begin position="718"/>
        <end position="875"/>
    </location>
</feature>
<evidence type="ECO:0000256" key="3">
    <source>
        <dbReference type="ARBA" id="ARBA00022737"/>
    </source>
</evidence>
<dbReference type="InterPro" id="IPR041118">
    <property type="entry name" value="Rx_N"/>
</dbReference>
<keyword evidence="4" id="KW-0547">Nucleotide-binding</keyword>
<dbReference type="PRINTS" id="PR00364">
    <property type="entry name" value="DISEASERSIST"/>
</dbReference>
<name>A0A9R0Z0A6_TRITD</name>
<evidence type="ECO:0000313" key="11">
    <source>
        <dbReference type="EMBL" id="VAI63717.1"/>
    </source>
</evidence>
<evidence type="ECO:0000256" key="4">
    <source>
        <dbReference type="ARBA" id="ARBA00022741"/>
    </source>
</evidence>
<dbReference type="Gene3D" id="3.40.50.300">
    <property type="entry name" value="P-loop containing nucleotide triphosphate hydrolases"/>
    <property type="match status" value="1"/>
</dbReference>
<dbReference type="FunFam" id="3.40.50.300:FF:001091">
    <property type="entry name" value="Probable disease resistance protein At1g61300"/>
    <property type="match status" value="1"/>
</dbReference>
<dbReference type="GO" id="GO:0009626">
    <property type="term" value="P:plant-type hypersensitive response"/>
    <property type="evidence" value="ECO:0007669"/>
    <property type="project" value="UniProtKB-ARBA"/>
</dbReference>
<dbReference type="GO" id="GO:0043531">
    <property type="term" value="F:ADP binding"/>
    <property type="evidence" value="ECO:0007669"/>
    <property type="project" value="InterPro"/>
</dbReference>
<dbReference type="FunFam" id="1.10.10.10:FF:000322">
    <property type="entry name" value="Probable disease resistance protein At1g63360"/>
    <property type="match status" value="1"/>
</dbReference>
<dbReference type="Pfam" id="PF18052">
    <property type="entry name" value="Rx_N"/>
    <property type="match status" value="1"/>
</dbReference>
<dbReference type="PANTHER" id="PTHR23155:SF1107">
    <property type="entry name" value="OS08G0373000 PROTEIN"/>
    <property type="match status" value="1"/>
</dbReference>
<evidence type="ECO:0000313" key="12">
    <source>
        <dbReference type="Proteomes" id="UP000324705"/>
    </source>
</evidence>
<accession>A0A9R0Z0A6</accession>
<evidence type="ECO:0000259" key="9">
    <source>
        <dbReference type="Pfam" id="PF23559"/>
    </source>
</evidence>
<keyword evidence="2" id="KW-0433">Leucine-rich repeat</keyword>
<dbReference type="Gramene" id="TRITD6Bv1G225150.54">
    <property type="protein sequence ID" value="TRITD6Bv1G225150.54"/>
    <property type="gene ID" value="TRITD6Bv1G225150"/>
</dbReference>
<keyword evidence="12" id="KW-1185">Reference proteome</keyword>
<dbReference type="InterPro" id="IPR038005">
    <property type="entry name" value="RX-like_CC"/>
</dbReference>
<dbReference type="InterPro" id="IPR032675">
    <property type="entry name" value="LRR_dom_sf"/>
</dbReference>
<protein>
    <recommendedName>
        <fullName evidence="13">Sr13</fullName>
    </recommendedName>
</protein>
<keyword evidence="3" id="KW-0677">Repeat</keyword>
<dbReference type="GO" id="GO:0002758">
    <property type="term" value="P:innate immune response-activating signaling pathway"/>
    <property type="evidence" value="ECO:0007669"/>
    <property type="project" value="UniProtKB-ARBA"/>
</dbReference>
<keyword evidence="6" id="KW-0175">Coiled coil</keyword>
<dbReference type="Pfam" id="PF23598">
    <property type="entry name" value="LRR_14"/>
    <property type="match status" value="2"/>
</dbReference>
<dbReference type="Pfam" id="PF00931">
    <property type="entry name" value="NB-ARC"/>
    <property type="match status" value="1"/>
</dbReference>
<evidence type="ECO:0000259" key="7">
    <source>
        <dbReference type="Pfam" id="PF00931"/>
    </source>
</evidence>
<feature type="domain" description="Disease resistance protein winged helix" evidence="9">
    <location>
        <begin position="440"/>
        <end position="510"/>
    </location>
</feature>
<dbReference type="Gene3D" id="1.20.5.4130">
    <property type="match status" value="1"/>
</dbReference>
<dbReference type="InterPro" id="IPR042197">
    <property type="entry name" value="Apaf_helical"/>
</dbReference>
<evidence type="ECO:0000259" key="10">
    <source>
        <dbReference type="Pfam" id="PF23598"/>
    </source>
</evidence>
<feature type="domain" description="Disease resistance N-terminal" evidence="8">
    <location>
        <begin position="14"/>
        <end position="98"/>
    </location>
</feature>
<evidence type="ECO:0000256" key="6">
    <source>
        <dbReference type="ARBA" id="ARBA00023054"/>
    </source>
</evidence>